<dbReference type="InterPro" id="IPR050504">
    <property type="entry name" value="IgSF_BTN/MOG"/>
</dbReference>
<dbReference type="AlphaFoldDB" id="A0A8C4WGS3"/>
<dbReference type="CDD" id="cd05713">
    <property type="entry name" value="IgV_MOG_like"/>
    <property type="match status" value="1"/>
</dbReference>
<evidence type="ECO:0000313" key="13">
    <source>
        <dbReference type="Ensembl" id="ENSGEVP00005015527.1"/>
    </source>
</evidence>
<dbReference type="SUPFAM" id="SSF49899">
    <property type="entry name" value="Concanavalin A-like lectins/glucanases"/>
    <property type="match status" value="1"/>
</dbReference>
<dbReference type="GeneTree" id="ENSGT01120000271914"/>
<dbReference type="OrthoDB" id="9421726at2759"/>
<dbReference type="SMART" id="SM00406">
    <property type="entry name" value="IGv"/>
    <property type="match status" value="1"/>
</dbReference>
<dbReference type="InterPro" id="IPR007110">
    <property type="entry name" value="Ig-like_dom"/>
</dbReference>
<dbReference type="GO" id="GO:0050852">
    <property type="term" value="P:T cell receptor signaling pathway"/>
    <property type="evidence" value="ECO:0007669"/>
    <property type="project" value="TreeGrafter"/>
</dbReference>
<reference evidence="13" key="1">
    <citation type="submission" date="2019-06" db="EMBL/GenBank/DDBJ databases">
        <title>G10K-VGP Goodes thornscrub tortoise genome, primary haplotype.</title>
        <authorList>
            <person name="Murphy B."/>
            <person name="Edwards T."/>
            <person name="Rhie A."/>
            <person name="Koren S."/>
            <person name="Phillippy A."/>
            <person name="Fedrigo O."/>
            <person name="Haase B."/>
            <person name="Mountcastle J."/>
            <person name="Lewin H."/>
            <person name="Damas J."/>
            <person name="Howe K."/>
            <person name="Formenti G."/>
            <person name="Myers G."/>
            <person name="Durbin R."/>
            <person name="Jarvis E.D."/>
        </authorList>
    </citation>
    <scope>NUCLEOTIDE SEQUENCE [LARGE SCALE GENOMIC DNA]</scope>
</reference>
<dbReference type="InterPro" id="IPR003877">
    <property type="entry name" value="SPRY_dom"/>
</dbReference>
<dbReference type="PROSITE" id="PS50835">
    <property type="entry name" value="IG_LIKE"/>
    <property type="match status" value="1"/>
</dbReference>
<dbReference type="Pfam" id="PF00622">
    <property type="entry name" value="SPRY"/>
    <property type="match status" value="1"/>
</dbReference>
<dbReference type="InterPro" id="IPR001870">
    <property type="entry name" value="B30.2/SPRY"/>
</dbReference>
<dbReference type="PANTHER" id="PTHR24100:SF149">
    <property type="entry name" value="BG-LIKE ANTIGEN 1-RELATED"/>
    <property type="match status" value="1"/>
</dbReference>
<dbReference type="Pfam" id="PF13765">
    <property type="entry name" value="PRY"/>
    <property type="match status" value="1"/>
</dbReference>
<accession>A0A8C4WGS3</accession>
<dbReference type="Pfam" id="PF07686">
    <property type="entry name" value="V-set"/>
    <property type="match status" value="1"/>
</dbReference>
<feature type="domain" description="B30.2/SPRY" evidence="11">
    <location>
        <begin position="289"/>
        <end position="459"/>
    </location>
</feature>
<comment type="similarity">
    <text evidence="2">Belongs to the immunoglobulin superfamily. BTN/MOG family.</text>
</comment>
<name>A0A8C4WGS3_9SAUR</name>
<feature type="region of interest" description="Disordered" evidence="10">
    <location>
        <begin position="466"/>
        <end position="488"/>
    </location>
</feature>
<protein>
    <recommendedName>
        <fullName evidence="15">Butyrophilin subfamily 1 member A1-like</fullName>
    </recommendedName>
</protein>
<dbReference type="SMART" id="SM00589">
    <property type="entry name" value="PRY"/>
    <property type="match status" value="1"/>
</dbReference>
<dbReference type="InterPro" id="IPR006574">
    <property type="entry name" value="PRY"/>
</dbReference>
<dbReference type="InterPro" id="IPR013320">
    <property type="entry name" value="ConA-like_dom_sf"/>
</dbReference>
<dbReference type="GO" id="GO:0001817">
    <property type="term" value="P:regulation of cytokine production"/>
    <property type="evidence" value="ECO:0007669"/>
    <property type="project" value="TreeGrafter"/>
</dbReference>
<dbReference type="InterPro" id="IPR003599">
    <property type="entry name" value="Ig_sub"/>
</dbReference>
<dbReference type="InterPro" id="IPR036179">
    <property type="entry name" value="Ig-like_dom_sf"/>
</dbReference>
<dbReference type="FunFam" id="2.60.120.920:FF:000004">
    <property type="entry name" value="Butyrophilin subfamily 1 member A1"/>
    <property type="match status" value="1"/>
</dbReference>
<dbReference type="InterPro" id="IPR043136">
    <property type="entry name" value="B30.2/SPRY_sf"/>
</dbReference>
<dbReference type="GO" id="GO:0005102">
    <property type="term" value="F:signaling receptor binding"/>
    <property type="evidence" value="ECO:0007669"/>
    <property type="project" value="TreeGrafter"/>
</dbReference>
<dbReference type="SMART" id="SM00449">
    <property type="entry name" value="SPRY"/>
    <property type="match status" value="1"/>
</dbReference>
<evidence type="ECO:0000256" key="1">
    <source>
        <dbReference type="ARBA" id="ARBA00004479"/>
    </source>
</evidence>
<dbReference type="SUPFAM" id="SSF48726">
    <property type="entry name" value="Immunoglobulin"/>
    <property type="match status" value="2"/>
</dbReference>
<dbReference type="SMART" id="SM00409">
    <property type="entry name" value="IG"/>
    <property type="match status" value="1"/>
</dbReference>
<evidence type="ECO:0000256" key="3">
    <source>
        <dbReference type="ARBA" id="ARBA00022692"/>
    </source>
</evidence>
<reference evidence="13" key="2">
    <citation type="submission" date="2025-08" db="UniProtKB">
        <authorList>
            <consortium name="Ensembl"/>
        </authorList>
    </citation>
    <scope>IDENTIFICATION</scope>
</reference>
<evidence type="ECO:0000259" key="12">
    <source>
        <dbReference type="PROSITE" id="PS50835"/>
    </source>
</evidence>
<keyword evidence="4" id="KW-0732">Signal</keyword>
<evidence type="ECO:0000256" key="10">
    <source>
        <dbReference type="SAM" id="MobiDB-lite"/>
    </source>
</evidence>
<dbReference type="Pfam" id="PF22705">
    <property type="entry name" value="C2-set_3"/>
    <property type="match status" value="1"/>
</dbReference>
<evidence type="ECO:0000313" key="14">
    <source>
        <dbReference type="Proteomes" id="UP000694390"/>
    </source>
</evidence>
<evidence type="ECO:0000256" key="7">
    <source>
        <dbReference type="ARBA" id="ARBA00023157"/>
    </source>
</evidence>
<dbReference type="FunFam" id="2.60.40.10:FF:000208">
    <property type="entry name" value="Butyrophilin subfamily 1 member A1"/>
    <property type="match status" value="1"/>
</dbReference>
<evidence type="ECO:0008006" key="15">
    <source>
        <dbReference type="Google" id="ProtNLM"/>
    </source>
</evidence>
<dbReference type="InterPro" id="IPR013783">
    <property type="entry name" value="Ig-like_fold"/>
</dbReference>
<sequence>MKAGNLISFYQRTRPPVPLSPGSQFTVAGPGHPVIASLGGEAVLPCHLSPRMSTENMEVRWFRSQFSLAVLLYHDGQDEYGEQMPEYRERTELLRDHITNMSFSLRIRNIRLSDNGQYKCFFSPVSFISSVGLGSAPVISVEGHQDGGIQIVCRSVGWYPQPKAQWSDLRGQILPSASEKIIQEANGLFQAEIAIVITEESNQKVSCSLLLCPKSQLYPCPICLPDACHFLFPLCLPGANPFPRPPLGPLVSALPHTSALPHPSPLPLLTSGFRPSLHRPSAPLVPTSPFTPLSPAPGRDSVTLSPVDVTLDPDTAHPQLIVSEDRKRRFDPCVCVLGTEGFTSGKRYWEVEVGNKMRCKKGKFTLTPEDGYWAVWLTGGEYEAPTSPSTPLPMSTRPSQVGIFLDYEVGEVSFYNVTDRSHLFTFTGSFSRTLHPYFCPGLNSGGTNAAPLIICPVPAQSGGNLSGDFSRKPDTWEPPALTFPHPLP</sequence>
<dbReference type="InterPro" id="IPR013106">
    <property type="entry name" value="Ig_V-set"/>
</dbReference>
<organism evidence="13 14">
    <name type="scientific">Gopherus evgoodei</name>
    <name type="common">Goodes thornscrub tortoise</name>
    <dbReference type="NCBI Taxonomy" id="1825980"/>
    <lineage>
        <taxon>Eukaryota</taxon>
        <taxon>Metazoa</taxon>
        <taxon>Chordata</taxon>
        <taxon>Craniata</taxon>
        <taxon>Vertebrata</taxon>
        <taxon>Euteleostomi</taxon>
        <taxon>Archelosauria</taxon>
        <taxon>Testudinata</taxon>
        <taxon>Testudines</taxon>
        <taxon>Cryptodira</taxon>
        <taxon>Durocryptodira</taxon>
        <taxon>Testudinoidea</taxon>
        <taxon>Testudinidae</taxon>
        <taxon>Gopherus</taxon>
    </lineage>
</organism>
<evidence type="ECO:0000259" key="11">
    <source>
        <dbReference type="PROSITE" id="PS50188"/>
    </source>
</evidence>
<evidence type="ECO:0000256" key="6">
    <source>
        <dbReference type="ARBA" id="ARBA00023136"/>
    </source>
</evidence>
<evidence type="ECO:0000256" key="2">
    <source>
        <dbReference type="ARBA" id="ARBA00007591"/>
    </source>
</evidence>
<dbReference type="Gene3D" id="2.60.40.10">
    <property type="entry name" value="Immunoglobulins"/>
    <property type="match status" value="2"/>
</dbReference>
<proteinExistence type="inferred from homology"/>
<keyword evidence="14" id="KW-1185">Reference proteome</keyword>
<keyword evidence="9" id="KW-0393">Immunoglobulin domain</keyword>
<reference evidence="13" key="3">
    <citation type="submission" date="2025-09" db="UniProtKB">
        <authorList>
            <consortium name="Ensembl"/>
        </authorList>
    </citation>
    <scope>IDENTIFICATION</scope>
</reference>
<keyword evidence="5" id="KW-1133">Transmembrane helix</keyword>
<keyword evidence="7" id="KW-1015">Disulfide bond</keyword>
<dbReference type="PROSITE" id="PS50188">
    <property type="entry name" value="B302_SPRY"/>
    <property type="match status" value="1"/>
</dbReference>
<keyword evidence="8" id="KW-0325">Glycoprotein</keyword>
<dbReference type="InterPro" id="IPR053896">
    <property type="entry name" value="BTN3A2-like_Ig-C"/>
</dbReference>
<evidence type="ECO:0000256" key="4">
    <source>
        <dbReference type="ARBA" id="ARBA00022729"/>
    </source>
</evidence>
<feature type="domain" description="Ig-like" evidence="12">
    <location>
        <begin position="15"/>
        <end position="120"/>
    </location>
</feature>
<comment type="subcellular location">
    <subcellularLocation>
        <location evidence="1">Membrane</location>
        <topology evidence="1">Single-pass type I membrane protein</topology>
    </subcellularLocation>
</comment>
<dbReference type="Proteomes" id="UP000694390">
    <property type="component" value="Chromosome 15"/>
</dbReference>
<dbReference type="FunFam" id="2.60.40.10:FF:000088">
    <property type="entry name" value="Butyrophilin subfamily 1 member A1"/>
    <property type="match status" value="1"/>
</dbReference>
<dbReference type="PANTHER" id="PTHR24100">
    <property type="entry name" value="BUTYROPHILIN"/>
    <property type="match status" value="1"/>
</dbReference>
<keyword evidence="3" id="KW-0812">Transmembrane</keyword>
<evidence type="ECO:0000256" key="8">
    <source>
        <dbReference type="ARBA" id="ARBA00023180"/>
    </source>
</evidence>
<dbReference type="Ensembl" id="ENSGEVT00005016316.1">
    <property type="protein sequence ID" value="ENSGEVP00005015527.1"/>
    <property type="gene ID" value="ENSGEVG00005010854.1"/>
</dbReference>
<evidence type="ECO:0000256" key="5">
    <source>
        <dbReference type="ARBA" id="ARBA00022989"/>
    </source>
</evidence>
<dbReference type="GO" id="GO:0009897">
    <property type="term" value="C:external side of plasma membrane"/>
    <property type="evidence" value="ECO:0007669"/>
    <property type="project" value="TreeGrafter"/>
</dbReference>
<dbReference type="Gene3D" id="2.60.120.920">
    <property type="match status" value="1"/>
</dbReference>
<keyword evidence="6" id="KW-0472">Membrane</keyword>
<evidence type="ECO:0000256" key="9">
    <source>
        <dbReference type="ARBA" id="ARBA00023319"/>
    </source>
</evidence>